<comment type="subcellular location">
    <subcellularLocation>
        <location evidence="1">Cell membrane</location>
        <topology evidence="1">Multi-pass membrane protein</topology>
    </subcellularLocation>
</comment>
<dbReference type="Pfam" id="PF04039">
    <property type="entry name" value="MnhB"/>
    <property type="match status" value="1"/>
</dbReference>
<reference evidence="9 10" key="1">
    <citation type="submission" date="2018-10" db="EMBL/GenBank/DDBJ databases">
        <title>Genomic Encyclopedia of Type Strains, Phase IV (KMG-IV): sequencing the most valuable type-strain genomes for metagenomic binning, comparative biology and taxonomic classification.</title>
        <authorList>
            <person name="Goeker M."/>
        </authorList>
    </citation>
    <scope>NUCLEOTIDE SEQUENCE [LARGE SCALE GENOMIC DNA]</scope>
    <source>
        <strain evidence="9 10">DSM 22008</strain>
    </source>
</reference>
<evidence type="ECO:0000256" key="5">
    <source>
        <dbReference type="ARBA" id="ARBA00022989"/>
    </source>
</evidence>
<evidence type="ECO:0000256" key="4">
    <source>
        <dbReference type="ARBA" id="ARBA00022692"/>
    </source>
</evidence>
<feature type="domain" description="Na+/H+ antiporter MnhB subunit-related protein" evidence="8">
    <location>
        <begin position="22"/>
        <end position="143"/>
    </location>
</feature>
<evidence type="ECO:0000313" key="9">
    <source>
        <dbReference type="EMBL" id="RKQ70889.1"/>
    </source>
</evidence>
<evidence type="ECO:0000256" key="2">
    <source>
        <dbReference type="ARBA" id="ARBA00009425"/>
    </source>
</evidence>
<evidence type="ECO:0000313" key="10">
    <source>
        <dbReference type="Proteomes" id="UP000282211"/>
    </source>
</evidence>
<feature type="transmembrane region" description="Helical" evidence="7">
    <location>
        <begin position="125"/>
        <end position="149"/>
    </location>
</feature>
<feature type="transmembrane region" description="Helical" evidence="7">
    <location>
        <begin position="84"/>
        <end position="105"/>
    </location>
</feature>
<gene>
    <name evidence="9" type="ORF">DES40_0192</name>
</gene>
<feature type="transmembrane region" description="Helical" evidence="7">
    <location>
        <begin position="53"/>
        <end position="72"/>
    </location>
</feature>
<dbReference type="InterPro" id="IPR050622">
    <property type="entry name" value="CPA3_antiporter_subunitB"/>
</dbReference>
<evidence type="ECO:0000256" key="3">
    <source>
        <dbReference type="ARBA" id="ARBA00022475"/>
    </source>
</evidence>
<accession>A0A420WIX3</accession>
<dbReference type="RefSeq" id="WP_121098708.1">
    <property type="nucleotide sequence ID" value="NZ_RBII01000001.1"/>
</dbReference>
<comment type="similarity">
    <text evidence="2">Belongs to the CPA3 antiporters (TC 2.A.63) subunit B family.</text>
</comment>
<organism evidence="9 10">
    <name type="scientific">Litorimonas taeanensis</name>
    <dbReference type="NCBI Taxonomy" id="568099"/>
    <lineage>
        <taxon>Bacteria</taxon>
        <taxon>Pseudomonadati</taxon>
        <taxon>Pseudomonadota</taxon>
        <taxon>Alphaproteobacteria</taxon>
        <taxon>Maricaulales</taxon>
        <taxon>Robiginitomaculaceae</taxon>
    </lineage>
</organism>
<dbReference type="EMBL" id="RBII01000001">
    <property type="protein sequence ID" value="RKQ70889.1"/>
    <property type="molecule type" value="Genomic_DNA"/>
</dbReference>
<keyword evidence="3" id="KW-1003">Cell membrane</keyword>
<proteinExistence type="inferred from homology"/>
<evidence type="ECO:0000256" key="6">
    <source>
        <dbReference type="ARBA" id="ARBA00023136"/>
    </source>
</evidence>
<dbReference type="PANTHER" id="PTHR33932">
    <property type="entry name" value="NA(+)/H(+) ANTIPORTER SUBUNIT B"/>
    <property type="match status" value="1"/>
</dbReference>
<protein>
    <submittedName>
        <fullName evidence="9">Multisubunit sodium/proton antiporter MrpB subunit</fullName>
    </submittedName>
</protein>
<dbReference type="PANTHER" id="PTHR33932:SF4">
    <property type="entry name" value="NA(+)_H(+) ANTIPORTER SUBUNIT B"/>
    <property type="match status" value="1"/>
</dbReference>
<dbReference type="Proteomes" id="UP000282211">
    <property type="component" value="Unassembled WGS sequence"/>
</dbReference>
<feature type="transmembrane region" description="Helical" evidence="7">
    <location>
        <begin position="21"/>
        <end position="41"/>
    </location>
</feature>
<dbReference type="GO" id="GO:0005886">
    <property type="term" value="C:plasma membrane"/>
    <property type="evidence" value="ECO:0007669"/>
    <property type="project" value="UniProtKB-SubCell"/>
</dbReference>
<keyword evidence="10" id="KW-1185">Reference proteome</keyword>
<keyword evidence="6 7" id="KW-0472">Membrane</keyword>
<name>A0A420WIX3_9PROT</name>
<evidence type="ECO:0000256" key="7">
    <source>
        <dbReference type="SAM" id="Phobius"/>
    </source>
</evidence>
<keyword evidence="4 7" id="KW-0812">Transmembrane</keyword>
<comment type="caution">
    <text evidence="9">The sequence shown here is derived from an EMBL/GenBank/DDBJ whole genome shotgun (WGS) entry which is preliminary data.</text>
</comment>
<sequence length="161" mass="17384">MPDLKSKPEPQHLSRVGDPHVVLRVVSKFLIPLIALFALYVQFHGDYGPGGGFQAGVILAASVILYALIFGLDAAKAAFPPSWIRIGMTLGVLLYGGTGVVAWFLGGEFLNYSVLAHDPSHGQHYGILVIELGVLVTVTTVMIAIFYAFGSRQPETSEDDW</sequence>
<keyword evidence="5 7" id="KW-1133">Transmembrane helix</keyword>
<evidence type="ECO:0000259" key="8">
    <source>
        <dbReference type="Pfam" id="PF04039"/>
    </source>
</evidence>
<dbReference type="AlphaFoldDB" id="A0A420WIX3"/>
<dbReference type="OrthoDB" id="2085045at2"/>
<dbReference type="InterPro" id="IPR007182">
    <property type="entry name" value="MnhB"/>
</dbReference>
<dbReference type="NCBIfam" id="NF009162">
    <property type="entry name" value="PRK12508.1"/>
    <property type="match status" value="1"/>
</dbReference>
<evidence type="ECO:0000256" key="1">
    <source>
        <dbReference type="ARBA" id="ARBA00004651"/>
    </source>
</evidence>
<dbReference type="InParanoid" id="A0A420WIX3"/>